<dbReference type="InterPro" id="IPR004926">
    <property type="entry name" value="LEA_3a"/>
</dbReference>
<name>A0A3L6PR05_PANMI</name>
<feature type="compositionally biased region" description="Basic and acidic residues" evidence="1">
    <location>
        <begin position="56"/>
        <end position="68"/>
    </location>
</feature>
<keyword evidence="3" id="KW-1185">Reference proteome</keyword>
<accession>A0A3L6PR05</accession>
<evidence type="ECO:0000313" key="3">
    <source>
        <dbReference type="Proteomes" id="UP000275267"/>
    </source>
</evidence>
<comment type="caution">
    <text evidence="2">The sequence shown here is derived from an EMBL/GenBank/DDBJ whole genome shotgun (WGS) entry which is preliminary data.</text>
</comment>
<organism evidence="2 3">
    <name type="scientific">Panicum miliaceum</name>
    <name type="common">Proso millet</name>
    <name type="synonym">Broomcorn millet</name>
    <dbReference type="NCBI Taxonomy" id="4540"/>
    <lineage>
        <taxon>Eukaryota</taxon>
        <taxon>Viridiplantae</taxon>
        <taxon>Streptophyta</taxon>
        <taxon>Embryophyta</taxon>
        <taxon>Tracheophyta</taxon>
        <taxon>Spermatophyta</taxon>
        <taxon>Magnoliopsida</taxon>
        <taxon>Liliopsida</taxon>
        <taxon>Poales</taxon>
        <taxon>Poaceae</taxon>
        <taxon>PACMAD clade</taxon>
        <taxon>Panicoideae</taxon>
        <taxon>Panicodae</taxon>
        <taxon>Paniceae</taxon>
        <taxon>Panicinae</taxon>
        <taxon>Panicum</taxon>
        <taxon>Panicum sect. Panicum</taxon>
    </lineage>
</organism>
<proteinExistence type="predicted"/>
<dbReference type="AlphaFoldDB" id="A0A3L6PR05"/>
<evidence type="ECO:0000256" key="1">
    <source>
        <dbReference type="SAM" id="MobiDB-lite"/>
    </source>
</evidence>
<evidence type="ECO:0000313" key="2">
    <source>
        <dbReference type="EMBL" id="RLM62274.1"/>
    </source>
</evidence>
<protein>
    <submittedName>
        <fullName evidence="2">Uncharacterized protein</fullName>
    </submittedName>
</protein>
<sequence>MAAPARALLSPRLAGVCAAKVSSCGRRTYSAAAAVARKEPVGAAGKARLPGAGAKPRKEEGFWMRDPKTGLLDAGEPPPRRRRRRPPGAAALLQERLVSRRDFFRGSENSVDKFSSHACAHAGVVVAEIQFVMHLTWKESVGRHD</sequence>
<dbReference type="Proteomes" id="UP000275267">
    <property type="component" value="Unassembled WGS sequence"/>
</dbReference>
<reference evidence="3" key="1">
    <citation type="journal article" date="2019" name="Nat. Commun.">
        <title>The genome of broomcorn millet.</title>
        <authorList>
            <person name="Zou C."/>
            <person name="Miki D."/>
            <person name="Li D."/>
            <person name="Tang Q."/>
            <person name="Xiao L."/>
            <person name="Rajput S."/>
            <person name="Deng P."/>
            <person name="Jia W."/>
            <person name="Huang R."/>
            <person name="Zhang M."/>
            <person name="Sun Y."/>
            <person name="Hu J."/>
            <person name="Fu X."/>
            <person name="Schnable P.S."/>
            <person name="Li F."/>
            <person name="Zhang H."/>
            <person name="Feng B."/>
            <person name="Zhu X."/>
            <person name="Liu R."/>
            <person name="Schnable J.C."/>
            <person name="Zhu J.-K."/>
            <person name="Zhang H."/>
        </authorList>
    </citation>
    <scope>NUCLEOTIDE SEQUENCE [LARGE SCALE GENOMIC DNA]</scope>
</reference>
<dbReference type="Pfam" id="PF03242">
    <property type="entry name" value="LEA_3a"/>
    <property type="match status" value="1"/>
</dbReference>
<dbReference type="OrthoDB" id="780319at2759"/>
<feature type="region of interest" description="Disordered" evidence="1">
    <location>
        <begin position="42"/>
        <end position="90"/>
    </location>
</feature>
<gene>
    <name evidence="2" type="ORF">C2845_PM14G15930</name>
</gene>
<dbReference type="EMBL" id="PQIB02000016">
    <property type="protein sequence ID" value="RLM62274.1"/>
    <property type="molecule type" value="Genomic_DNA"/>
</dbReference>